<keyword evidence="2" id="KW-1185">Reference proteome</keyword>
<comment type="caution">
    <text evidence="1">The sequence shown here is derived from an EMBL/GenBank/DDBJ whole genome shotgun (WGS) entry which is preliminary data.</text>
</comment>
<gene>
    <name evidence="1" type="ORF">J2Z60_000161</name>
</gene>
<reference evidence="1 2" key="1">
    <citation type="submission" date="2021-03" db="EMBL/GenBank/DDBJ databases">
        <title>Genomic Encyclopedia of Type Strains, Phase IV (KMG-IV): sequencing the most valuable type-strain genomes for metagenomic binning, comparative biology and taxonomic classification.</title>
        <authorList>
            <person name="Goeker M."/>
        </authorList>
    </citation>
    <scope>NUCLEOTIDE SEQUENCE [LARGE SCALE GENOMIC DNA]</scope>
    <source>
        <strain evidence="1 2">DSM 101872</strain>
    </source>
</reference>
<evidence type="ECO:0000313" key="1">
    <source>
        <dbReference type="EMBL" id="MBP2056999.1"/>
    </source>
</evidence>
<proteinExistence type="predicted"/>
<sequence>MMINPRYANGSLRRRNRERMKIMQLPCGICKGKLGPIHYDEPSDSKHPLSFVIDEIKPISRWKEFGYSSKREAAEDWNNLQASHYCCNAFKSNKTLNELTDGYSQNKNVLRMNINVSDGDW</sequence>
<dbReference type="Proteomes" id="UP001519292">
    <property type="component" value="Unassembled WGS sequence"/>
</dbReference>
<dbReference type="RefSeq" id="WP_209685402.1">
    <property type="nucleotide sequence ID" value="NZ_JAGGLU010000001.1"/>
</dbReference>
<organism evidence="1 2">
    <name type="scientific">Lactobacillus colini</name>
    <dbReference type="NCBI Taxonomy" id="1819254"/>
    <lineage>
        <taxon>Bacteria</taxon>
        <taxon>Bacillati</taxon>
        <taxon>Bacillota</taxon>
        <taxon>Bacilli</taxon>
        <taxon>Lactobacillales</taxon>
        <taxon>Lactobacillaceae</taxon>
        <taxon>Lactobacillus</taxon>
    </lineage>
</organism>
<name>A0ABS4MBF9_9LACO</name>
<dbReference type="Gene3D" id="1.10.30.50">
    <property type="match status" value="1"/>
</dbReference>
<evidence type="ECO:0000313" key="2">
    <source>
        <dbReference type="Proteomes" id="UP001519292"/>
    </source>
</evidence>
<dbReference type="EMBL" id="JAGGLU010000001">
    <property type="protein sequence ID" value="MBP2056999.1"/>
    <property type="molecule type" value="Genomic_DNA"/>
</dbReference>
<protein>
    <submittedName>
        <fullName evidence="1">Uncharacterized protein</fullName>
    </submittedName>
</protein>
<accession>A0ABS4MBF9</accession>